<dbReference type="Gene3D" id="1.10.287.70">
    <property type="match status" value="1"/>
</dbReference>
<dbReference type="Pfam" id="PF00060">
    <property type="entry name" value="Lig_chan"/>
    <property type="match status" value="1"/>
</dbReference>
<proteinExistence type="predicted"/>
<keyword evidence="10" id="KW-0407">Ion channel</keyword>
<reference evidence="14" key="1">
    <citation type="submission" date="2016-11" db="UniProtKB">
        <authorList>
            <consortium name="WormBaseParasite"/>
        </authorList>
    </citation>
    <scope>IDENTIFICATION</scope>
</reference>
<evidence type="ECO:0000256" key="8">
    <source>
        <dbReference type="ARBA" id="ARBA00023180"/>
    </source>
</evidence>
<feature type="transmembrane region" description="Helical" evidence="11">
    <location>
        <begin position="251"/>
        <end position="277"/>
    </location>
</feature>
<dbReference type="PANTHER" id="PTHR18966">
    <property type="entry name" value="IONOTROPIC GLUTAMATE RECEPTOR"/>
    <property type="match status" value="1"/>
</dbReference>
<dbReference type="Proteomes" id="UP000095280">
    <property type="component" value="Unplaced"/>
</dbReference>
<evidence type="ECO:0000256" key="6">
    <source>
        <dbReference type="ARBA" id="ARBA00023136"/>
    </source>
</evidence>
<accession>A0A1I8GHG1</accession>
<keyword evidence="8" id="KW-0325">Glycoprotein</keyword>
<keyword evidence="6 11" id="KW-0472">Membrane</keyword>
<keyword evidence="3 11" id="KW-0812">Transmembrane</keyword>
<evidence type="ECO:0000256" key="5">
    <source>
        <dbReference type="ARBA" id="ARBA00023065"/>
    </source>
</evidence>
<evidence type="ECO:0000256" key="7">
    <source>
        <dbReference type="ARBA" id="ARBA00023170"/>
    </source>
</evidence>
<keyword evidence="5" id="KW-0406">Ion transport</keyword>
<name>A0A1I8GHG1_9PLAT</name>
<dbReference type="GO" id="GO:0015276">
    <property type="term" value="F:ligand-gated monoatomic ion channel activity"/>
    <property type="evidence" value="ECO:0007669"/>
    <property type="project" value="InterPro"/>
</dbReference>
<dbReference type="SUPFAM" id="SSF53850">
    <property type="entry name" value="Periplasmic binding protein-like II"/>
    <property type="match status" value="1"/>
</dbReference>
<evidence type="ECO:0000256" key="3">
    <source>
        <dbReference type="ARBA" id="ARBA00022692"/>
    </source>
</evidence>
<evidence type="ECO:0000256" key="1">
    <source>
        <dbReference type="ARBA" id="ARBA00004141"/>
    </source>
</evidence>
<dbReference type="InterPro" id="IPR001320">
    <property type="entry name" value="Iontro_rcpt_C"/>
</dbReference>
<evidence type="ECO:0000256" key="4">
    <source>
        <dbReference type="ARBA" id="ARBA00022989"/>
    </source>
</evidence>
<evidence type="ECO:0000259" key="12">
    <source>
        <dbReference type="Pfam" id="PF00060"/>
    </source>
</evidence>
<sequence length="322" mass="35894">MSLLYTEEPPDAWEEIFLFSQPYDIYTWLGVLGATATTAVVVTTLASNQAEQCQLRPVAQFVLRLLVFVRGPRQGRLPNKPATRVLVGAFWLFSLVVLINYAARLGAQLVLRRIQVDLSALQNLPKQTAYRYGTLGDSSFSIVFRNSSFMYMRSIYTTMAHAALAGEICNAHLSAYFQNYEVAFAIPQLSELRDLVSGEIVRLKAAGEVKRIYDSYFTVSPKDRPDCRTSTTWITDLVPAEPPALAPRKGALTLLNCLGIFLVNLVGCTAAVLAALMERCWSTVLYRYRELRSAEAGNDGQQKRRRSTLHTVLTSIYSSSEA</sequence>
<feature type="domain" description="Ionotropic glutamate receptor C-terminal" evidence="12">
    <location>
        <begin position="27"/>
        <end position="268"/>
    </location>
</feature>
<evidence type="ECO:0000256" key="11">
    <source>
        <dbReference type="SAM" id="Phobius"/>
    </source>
</evidence>
<evidence type="ECO:0000313" key="13">
    <source>
        <dbReference type="Proteomes" id="UP000095280"/>
    </source>
</evidence>
<feature type="transmembrane region" description="Helical" evidence="11">
    <location>
        <begin position="25"/>
        <end position="46"/>
    </location>
</feature>
<evidence type="ECO:0000313" key="14">
    <source>
        <dbReference type="WBParaSite" id="maker-uti_cns_0002040-snap-gene-0.2-mRNA-1"/>
    </source>
</evidence>
<feature type="transmembrane region" description="Helical" evidence="11">
    <location>
        <begin position="85"/>
        <end position="103"/>
    </location>
</feature>
<evidence type="ECO:0000256" key="9">
    <source>
        <dbReference type="ARBA" id="ARBA00023286"/>
    </source>
</evidence>
<comment type="subcellular location">
    <subcellularLocation>
        <location evidence="1">Membrane</location>
        <topology evidence="1">Multi-pass membrane protein</topology>
    </subcellularLocation>
</comment>
<keyword evidence="4 11" id="KW-1133">Transmembrane helix</keyword>
<evidence type="ECO:0000256" key="10">
    <source>
        <dbReference type="ARBA" id="ARBA00023303"/>
    </source>
</evidence>
<protein>
    <submittedName>
        <fullName evidence="14">PBPe domain-containing protein</fullName>
    </submittedName>
</protein>
<keyword evidence="2" id="KW-0813">Transport</keyword>
<keyword evidence="13" id="KW-1185">Reference proteome</keyword>
<dbReference type="WBParaSite" id="maker-uti_cns_0002040-snap-gene-0.2-mRNA-1">
    <property type="protein sequence ID" value="maker-uti_cns_0002040-snap-gene-0.2-mRNA-1"/>
    <property type="gene ID" value="maker-uti_cns_0002040-snap-gene-0.2"/>
</dbReference>
<keyword evidence="9" id="KW-1071">Ligand-gated ion channel</keyword>
<organism evidence="13 14">
    <name type="scientific">Macrostomum lignano</name>
    <dbReference type="NCBI Taxonomy" id="282301"/>
    <lineage>
        <taxon>Eukaryota</taxon>
        <taxon>Metazoa</taxon>
        <taxon>Spiralia</taxon>
        <taxon>Lophotrochozoa</taxon>
        <taxon>Platyhelminthes</taxon>
        <taxon>Rhabditophora</taxon>
        <taxon>Macrostomorpha</taxon>
        <taxon>Macrostomida</taxon>
        <taxon>Macrostomidae</taxon>
        <taxon>Macrostomum</taxon>
    </lineage>
</organism>
<dbReference type="InterPro" id="IPR015683">
    <property type="entry name" value="Ionotropic_Glu_rcpt"/>
</dbReference>
<evidence type="ECO:0000256" key="2">
    <source>
        <dbReference type="ARBA" id="ARBA00022448"/>
    </source>
</evidence>
<keyword evidence="7" id="KW-0675">Receptor</keyword>
<dbReference type="AlphaFoldDB" id="A0A1I8GHG1"/>
<dbReference type="GO" id="GO:0016020">
    <property type="term" value="C:membrane"/>
    <property type="evidence" value="ECO:0007669"/>
    <property type="project" value="UniProtKB-SubCell"/>
</dbReference>